<feature type="transmembrane region" description="Helical" evidence="1">
    <location>
        <begin position="254"/>
        <end position="272"/>
    </location>
</feature>
<keyword evidence="3" id="KW-1185">Reference proteome</keyword>
<evidence type="ECO:0000313" key="3">
    <source>
        <dbReference type="Proteomes" id="UP000018144"/>
    </source>
</evidence>
<accession>U4L9W3</accession>
<dbReference type="OMA" id="DWWGVSA"/>
<sequence length="354" mass="38762">MFGTTEINGISLDATGLVALADLSTIAQRTAIVGSASGFDALVLAPGIHRHQTASEINGGEQPATAALTTGYVFRVENQATVHFLRSIGVTGHLVTVKVQKETNVGLNGIKSGKIKEFLMSRYCFKGGFFTSLLYMICPFLTIAAIIFLSCIGDWWGIGSLMALIVARLFNVIVIRQRSKAGWKGKSEPGVYGHLLVLISQDRWIRINGLVDDLKKVTSGQWLKDTSSWQSFLAAVATLIVYVTAAFSGNATKFGSVTILCLLLSSASLLGLSNKFRRTFHMHGCVLKVDGEPKWYERRLDLAKELIKEFERSDWAIGLGMVRPDDVDGDGYMLKNKPEDNEKAEKAKARQIVL</sequence>
<dbReference type="OrthoDB" id="2956246at2759"/>
<keyword evidence="1" id="KW-0812">Transmembrane</keyword>
<keyword evidence="1" id="KW-1133">Transmembrane helix</keyword>
<organism evidence="2 3">
    <name type="scientific">Pyronema omphalodes (strain CBS 100304)</name>
    <name type="common">Pyronema confluens</name>
    <dbReference type="NCBI Taxonomy" id="1076935"/>
    <lineage>
        <taxon>Eukaryota</taxon>
        <taxon>Fungi</taxon>
        <taxon>Dikarya</taxon>
        <taxon>Ascomycota</taxon>
        <taxon>Pezizomycotina</taxon>
        <taxon>Pezizomycetes</taxon>
        <taxon>Pezizales</taxon>
        <taxon>Pyronemataceae</taxon>
        <taxon>Pyronema</taxon>
    </lineage>
</organism>
<proteinExistence type="predicted"/>
<feature type="transmembrane region" description="Helical" evidence="1">
    <location>
        <begin position="231"/>
        <end position="248"/>
    </location>
</feature>
<evidence type="ECO:0000256" key="1">
    <source>
        <dbReference type="SAM" id="Phobius"/>
    </source>
</evidence>
<dbReference type="STRING" id="1076935.U4L9W3"/>
<feature type="transmembrane region" description="Helical" evidence="1">
    <location>
        <begin position="123"/>
        <end position="149"/>
    </location>
</feature>
<keyword evidence="1" id="KW-0472">Membrane</keyword>
<dbReference type="AlphaFoldDB" id="U4L9W3"/>
<feature type="transmembrane region" description="Helical" evidence="1">
    <location>
        <begin position="155"/>
        <end position="175"/>
    </location>
</feature>
<gene>
    <name evidence="2" type="ORF">PCON_01918</name>
</gene>
<name>U4L9W3_PYROM</name>
<dbReference type="EMBL" id="HF936198">
    <property type="protein sequence ID" value="CCX15551.1"/>
    <property type="molecule type" value="Genomic_DNA"/>
</dbReference>
<evidence type="ECO:0000313" key="2">
    <source>
        <dbReference type="EMBL" id="CCX15551.1"/>
    </source>
</evidence>
<protein>
    <submittedName>
        <fullName evidence="2">Uncharacterized protein</fullName>
    </submittedName>
</protein>
<dbReference type="Proteomes" id="UP000018144">
    <property type="component" value="Unassembled WGS sequence"/>
</dbReference>
<dbReference type="eggNOG" id="ENOG502QTB6">
    <property type="taxonomic scope" value="Eukaryota"/>
</dbReference>
<reference evidence="2 3" key="1">
    <citation type="journal article" date="2013" name="PLoS Genet.">
        <title>The genome and development-dependent transcriptomes of Pyronema confluens: a window into fungal evolution.</title>
        <authorList>
            <person name="Traeger S."/>
            <person name="Altegoer F."/>
            <person name="Freitag M."/>
            <person name="Gabaldon T."/>
            <person name="Kempken F."/>
            <person name="Kumar A."/>
            <person name="Marcet-Houben M."/>
            <person name="Poggeler S."/>
            <person name="Stajich J.E."/>
            <person name="Nowrousian M."/>
        </authorList>
    </citation>
    <scope>NUCLEOTIDE SEQUENCE [LARGE SCALE GENOMIC DNA]</scope>
    <source>
        <strain evidence="3">CBS 100304</strain>
        <tissue evidence="2">Vegetative mycelium</tissue>
    </source>
</reference>